<name>A0A0S4L6C4_9BACT</name>
<evidence type="ECO:0000313" key="2">
    <source>
        <dbReference type="EMBL" id="CUS33061.1"/>
    </source>
</evidence>
<feature type="region of interest" description="Disordered" evidence="1">
    <location>
        <begin position="169"/>
        <end position="190"/>
    </location>
</feature>
<accession>A0A0S4L6C4</accession>
<dbReference type="Proteomes" id="UP000198736">
    <property type="component" value="Unassembled WGS sequence"/>
</dbReference>
<dbReference type="GO" id="GO:0043571">
    <property type="term" value="P:maintenance of CRISPR repeat elements"/>
    <property type="evidence" value="ECO:0007669"/>
    <property type="project" value="InterPro"/>
</dbReference>
<dbReference type="AlphaFoldDB" id="A0A0S4L6C4"/>
<evidence type="ECO:0000313" key="3">
    <source>
        <dbReference type="Proteomes" id="UP000198736"/>
    </source>
</evidence>
<dbReference type="NCBIfam" id="TIGR01595">
    <property type="entry name" value="cas_CT1132"/>
    <property type="match status" value="1"/>
</dbReference>
<dbReference type="NCBIfam" id="TIGR02589">
    <property type="entry name" value="cas_Csd2"/>
    <property type="match status" value="1"/>
</dbReference>
<reference evidence="3" key="1">
    <citation type="submission" date="2015-10" db="EMBL/GenBank/DDBJ databases">
        <authorList>
            <person name="Luecker S."/>
            <person name="Luecker S."/>
        </authorList>
    </citation>
    <scope>NUCLEOTIDE SEQUENCE [LARGE SCALE GENOMIC DNA]</scope>
</reference>
<dbReference type="STRING" id="1742973.COMA2_120048"/>
<sequence>MMTILQNKIDFAVVLRVKRANPNGDPLNGNRPRTDYDNYGEMTDVCNKRKIRDRLLERWVAAGKKEDDGNEIFVQSDDRKEDECKSLRARAEAGLGNKLGSPQTVELACKKWLDVRAFGQLFALKGGKKTKKGEENEGDGDTGISIGIRGPVTVQSGFSVAPIDIASTQITKSASGEDTKDGKRSSDTMGTKHRVENGVYVFFGSMNPQLAKKTGFSDVDAEAIKQVLPRLFENDESSARPAGSMEILEVIWWKHNCKAGQYSSAKVHRTLTVKPDGGIELASLNGLTPERIDGF</sequence>
<dbReference type="InterPro" id="IPR006482">
    <property type="entry name" value="Cas7_Csh2/Csh2"/>
</dbReference>
<dbReference type="InterPro" id="IPR013418">
    <property type="entry name" value="CRISPR-assoc_prot_Cas7/Csd2"/>
</dbReference>
<dbReference type="Pfam" id="PF05107">
    <property type="entry name" value="Cas_Cas7"/>
    <property type="match status" value="1"/>
</dbReference>
<evidence type="ECO:0000256" key="1">
    <source>
        <dbReference type="SAM" id="MobiDB-lite"/>
    </source>
</evidence>
<dbReference type="EMBL" id="CZPZ01000004">
    <property type="protein sequence ID" value="CUS33061.1"/>
    <property type="molecule type" value="Genomic_DNA"/>
</dbReference>
<gene>
    <name evidence="2" type="ORF">COMA2_120048</name>
</gene>
<protein>
    <submittedName>
        <fullName evidence="2">CRISPR-associated protein, Csd2 family</fullName>
    </submittedName>
</protein>
<proteinExistence type="predicted"/>
<organism evidence="2 3">
    <name type="scientific">Candidatus Nitrospira nitrificans</name>
    <dbReference type="NCBI Taxonomy" id="1742973"/>
    <lineage>
        <taxon>Bacteria</taxon>
        <taxon>Pseudomonadati</taxon>
        <taxon>Nitrospirota</taxon>
        <taxon>Nitrospiria</taxon>
        <taxon>Nitrospirales</taxon>
        <taxon>Nitrospiraceae</taxon>
        <taxon>Nitrospira</taxon>
    </lineage>
</organism>
<keyword evidence="3" id="KW-1185">Reference proteome</keyword>
<feature type="compositionally biased region" description="Basic and acidic residues" evidence="1">
    <location>
        <begin position="175"/>
        <end position="186"/>
    </location>
</feature>